<reference evidence="1 2" key="1">
    <citation type="journal article" date="2003" name="Nat. Genet.">
        <title>Comparative analysis of the genome sequences of Bordetella pertussis, Bordetella parapertussis and Bordetella bronchiseptica.</title>
        <authorList>
            <person name="Parkhill J."/>
            <person name="Sebaihia M."/>
            <person name="Preston A."/>
            <person name="Murphy L.D."/>
            <person name="Thomson N.R."/>
            <person name="Harris D.E."/>
            <person name="Holden M.T.G."/>
            <person name="Churcher C.M."/>
            <person name="Bentley S.D."/>
            <person name="Mungall K.L."/>
            <person name="Cerdeno-Tarraga A.-M."/>
            <person name="Temple L."/>
            <person name="James K.D."/>
            <person name="Harris B."/>
            <person name="Quail M.A."/>
            <person name="Achtman M."/>
            <person name="Atkin R."/>
            <person name="Baker S."/>
            <person name="Basham D."/>
            <person name="Bason N."/>
            <person name="Cherevach I."/>
            <person name="Chillingworth T."/>
            <person name="Collins M."/>
            <person name="Cronin A."/>
            <person name="Davis P."/>
            <person name="Doggett J."/>
            <person name="Feltwell T."/>
            <person name="Goble A."/>
            <person name="Hamlin N."/>
            <person name="Hauser H."/>
            <person name="Holroyd S."/>
            <person name="Jagels K."/>
            <person name="Leather S."/>
            <person name="Moule S."/>
            <person name="Norberczak H."/>
            <person name="O'Neil S."/>
            <person name="Ormond D."/>
            <person name="Price C."/>
            <person name="Rabbinowitsch E."/>
            <person name="Rutter S."/>
            <person name="Sanders M."/>
            <person name="Saunders D."/>
            <person name="Seeger K."/>
            <person name="Sharp S."/>
            <person name="Simmonds M."/>
            <person name="Skelton J."/>
            <person name="Squares R."/>
            <person name="Squares S."/>
            <person name="Stevens K."/>
            <person name="Unwin L."/>
            <person name="Whitehead S."/>
            <person name="Barrell B.G."/>
            <person name="Maskell D.J."/>
        </authorList>
    </citation>
    <scope>NUCLEOTIDE SEQUENCE [LARGE SCALE GENOMIC DNA]</scope>
    <source>
        <strain evidence="1 2">ATCC BAA-588 / NCTC 13252 / RB50</strain>
    </source>
</reference>
<dbReference type="RefSeq" id="WP_010926906.1">
    <property type="nucleotide sequence ID" value="NC_002927.3"/>
</dbReference>
<name>A0A0H3LYT1_BORBR</name>
<sequence length="74" mass="8466">MTKTRKQVREELQRKGIPLSAIARRYNFNANLLYAIINDDDVNPKRKCRYGESHNIAVTLGLKEGQLVRQPIAA</sequence>
<evidence type="ECO:0008006" key="3">
    <source>
        <dbReference type="Google" id="ProtNLM"/>
    </source>
</evidence>
<proteinExistence type="predicted"/>
<dbReference type="AlphaFoldDB" id="A0A0H3LYT1"/>
<gene>
    <name evidence="1" type="ordered locus">BB3643</name>
</gene>
<evidence type="ECO:0000313" key="2">
    <source>
        <dbReference type="Proteomes" id="UP000001027"/>
    </source>
</evidence>
<dbReference type="KEGG" id="bbr:BB3643"/>
<dbReference type="InterPro" id="IPR026365">
    <property type="entry name" value="BcepMu_gp16"/>
</dbReference>
<dbReference type="NCBIfam" id="TIGR04111">
    <property type="entry name" value="BcepMu_gp16"/>
    <property type="match status" value="1"/>
</dbReference>
<dbReference type="EMBL" id="BX640448">
    <property type="protein sequence ID" value="CAE35616.1"/>
    <property type="molecule type" value="Genomic_DNA"/>
</dbReference>
<evidence type="ECO:0000313" key="1">
    <source>
        <dbReference type="EMBL" id="CAE35616.1"/>
    </source>
</evidence>
<protein>
    <recommendedName>
        <fullName evidence="3">DNA-binding protein</fullName>
    </recommendedName>
</protein>
<dbReference type="eggNOG" id="ENOG5032W9F">
    <property type="taxonomic scope" value="Bacteria"/>
</dbReference>
<dbReference type="Proteomes" id="UP000001027">
    <property type="component" value="Chromosome"/>
</dbReference>
<organism evidence="1 2">
    <name type="scientific">Bordetella bronchiseptica (strain ATCC BAA-588 / NCTC 13252 / RB50)</name>
    <name type="common">Alcaligenes bronchisepticus</name>
    <dbReference type="NCBI Taxonomy" id="257310"/>
    <lineage>
        <taxon>Bacteria</taxon>
        <taxon>Pseudomonadati</taxon>
        <taxon>Pseudomonadota</taxon>
        <taxon>Betaproteobacteria</taxon>
        <taxon>Burkholderiales</taxon>
        <taxon>Alcaligenaceae</taxon>
        <taxon>Bordetella</taxon>
    </lineage>
</organism>
<accession>A0A0H3LYT1</accession>
<dbReference type="HOGENOM" id="CLU_185240_1_1_4"/>